<evidence type="ECO:0000313" key="2">
    <source>
        <dbReference type="EMBL" id="MPC89663.1"/>
    </source>
</evidence>
<comment type="caution">
    <text evidence="2">The sequence shown here is derived from an EMBL/GenBank/DDBJ whole genome shotgun (WGS) entry which is preliminary data.</text>
</comment>
<protein>
    <submittedName>
        <fullName evidence="2">Uncharacterized protein</fullName>
    </submittedName>
</protein>
<gene>
    <name evidence="2" type="ORF">E2C01_084617</name>
</gene>
<accession>A0A5B7J5B7</accession>
<sequence length="147" mass="15585">MPACLPACLPACTCNLLTCSIVESRKRENQSVLSDEEAQEVVLLLSPTDKTAPNLPHPQETAPPPVPPHYTKPGQGDEYDSSLTPHFDPSLTSPLSPEEEPSEHDSSEGSGVGSEAFQVTRVKEVSFKGWRGLGGVVGRSGGFEGSV</sequence>
<dbReference type="OrthoDB" id="62701at2759"/>
<dbReference type="AlphaFoldDB" id="A0A5B7J5B7"/>
<reference evidence="2 3" key="1">
    <citation type="submission" date="2019-05" db="EMBL/GenBank/DDBJ databases">
        <title>Another draft genome of Portunus trituberculatus and its Hox gene families provides insights of decapod evolution.</title>
        <authorList>
            <person name="Jeong J.-H."/>
            <person name="Song I."/>
            <person name="Kim S."/>
            <person name="Choi T."/>
            <person name="Kim D."/>
            <person name="Ryu S."/>
            <person name="Kim W."/>
        </authorList>
    </citation>
    <scope>NUCLEOTIDE SEQUENCE [LARGE SCALE GENOMIC DNA]</scope>
    <source>
        <tissue evidence="2">Muscle</tissue>
    </source>
</reference>
<evidence type="ECO:0000256" key="1">
    <source>
        <dbReference type="SAM" id="MobiDB-lite"/>
    </source>
</evidence>
<feature type="region of interest" description="Disordered" evidence="1">
    <location>
        <begin position="45"/>
        <end position="117"/>
    </location>
</feature>
<dbReference type="EMBL" id="VSRR010081755">
    <property type="protein sequence ID" value="MPC89663.1"/>
    <property type="molecule type" value="Genomic_DNA"/>
</dbReference>
<organism evidence="2 3">
    <name type="scientific">Portunus trituberculatus</name>
    <name type="common">Swimming crab</name>
    <name type="synonym">Neptunus trituberculatus</name>
    <dbReference type="NCBI Taxonomy" id="210409"/>
    <lineage>
        <taxon>Eukaryota</taxon>
        <taxon>Metazoa</taxon>
        <taxon>Ecdysozoa</taxon>
        <taxon>Arthropoda</taxon>
        <taxon>Crustacea</taxon>
        <taxon>Multicrustacea</taxon>
        <taxon>Malacostraca</taxon>
        <taxon>Eumalacostraca</taxon>
        <taxon>Eucarida</taxon>
        <taxon>Decapoda</taxon>
        <taxon>Pleocyemata</taxon>
        <taxon>Brachyura</taxon>
        <taxon>Eubrachyura</taxon>
        <taxon>Portunoidea</taxon>
        <taxon>Portunidae</taxon>
        <taxon>Portuninae</taxon>
        <taxon>Portunus</taxon>
    </lineage>
</organism>
<dbReference type="Proteomes" id="UP000324222">
    <property type="component" value="Unassembled WGS sequence"/>
</dbReference>
<name>A0A5B7J5B7_PORTR</name>
<proteinExistence type="predicted"/>
<evidence type="ECO:0000313" key="3">
    <source>
        <dbReference type="Proteomes" id="UP000324222"/>
    </source>
</evidence>
<keyword evidence="3" id="KW-1185">Reference proteome</keyword>
<feature type="compositionally biased region" description="Pro residues" evidence="1">
    <location>
        <begin position="61"/>
        <end position="70"/>
    </location>
</feature>